<feature type="compositionally biased region" description="Low complexity" evidence="1">
    <location>
        <begin position="284"/>
        <end position="299"/>
    </location>
</feature>
<feature type="region of interest" description="Disordered" evidence="1">
    <location>
        <begin position="331"/>
        <end position="402"/>
    </location>
</feature>
<gene>
    <name evidence="3" type="ORF">I7I51_05514</name>
</gene>
<feature type="domain" description="C2H2-type" evidence="2">
    <location>
        <begin position="422"/>
        <end position="445"/>
    </location>
</feature>
<proteinExistence type="predicted"/>
<dbReference type="EMBL" id="CP069110">
    <property type="protein sequence ID" value="QSS60713.1"/>
    <property type="molecule type" value="Genomic_DNA"/>
</dbReference>
<dbReference type="VEuPathDB" id="FungiDB:I7I51_05514"/>
<dbReference type="OrthoDB" id="4191915at2759"/>
<evidence type="ECO:0000256" key="1">
    <source>
        <dbReference type="SAM" id="MobiDB-lite"/>
    </source>
</evidence>
<feature type="region of interest" description="Disordered" evidence="1">
    <location>
        <begin position="126"/>
        <end position="152"/>
    </location>
</feature>
<feature type="compositionally biased region" description="Low complexity" evidence="1">
    <location>
        <begin position="486"/>
        <end position="504"/>
    </location>
</feature>
<feature type="compositionally biased region" description="Polar residues" evidence="1">
    <location>
        <begin position="393"/>
        <end position="402"/>
    </location>
</feature>
<feature type="compositionally biased region" description="Polar residues" evidence="1">
    <location>
        <begin position="137"/>
        <end position="152"/>
    </location>
</feature>
<evidence type="ECO:0000313" key="4">
    <source>
        <dbReference type="Proteomes" id="UP000663671"/>
    </source>
</evidence>
<dbReference type="InterPro" id="IPR013087">
    <property type="entry name" value="Znf_C2H2_type"/>
</dbReference>
<sequence>MSTSKTGPRLEPVSASWISTSTDHHVAVDDDVVSLHDNPNRTSPFDHDSGRYGNADGITQEQPQEVRNLSTIRQIFVSEAFWHELTFEVPQTPLESDERYKIKLKQDYCGLEFLGMIPNFSRPFRSLPSARAKGNTPPESQTMGKEPNLQKSNDNISLVMQESETLLDHPHSEAQSLDHFQKEVSSNTSDTWITLRGLNENHHNSIQPCGQPLLKTAHPSGPPRILNHCPNGYPNGPSNLTPLISPENPENPPPPEPPPFGQRPSSSAPRTPKHMMDHIHASHNKTSSRNSNNSSTRSKLQTTDMIQKTEKGRISSWSKTFKQVLNYIPRRQKKESNHEDTPQVGYVDTDRENRRSPTNIFQTGRAAHGESQSITSDVFTRETERSTPKPPTSILSNASSSIEKPRLPLKVATTPLTTLKEFHCTFCLIQCEDKGDWLRHEQNFHLKDLENFSQPCKGKEARPDKTNSLGSRLSRDKNSRRLLTKSQPQSSSSSPRRQPSAQSAGVSVYSNQHSGRPGAANVFWNCGFCNELLRSWEDRQIHLAEHFSNGKTMRLWDPMKSPFPWRKGSAMPVDFPPYWDLQSLLTLQRPTLQDSINQIGTSADQRGTAAKPCKLCHVLHPSLEHYDLWHQPRDTYTCPRITDFTNLADFFDEGEGEHGELVVDWCNACDERFDRPHYLDRDVRMQHLWDFHAFGDCAGWHSCLDEGQFVLHLANAHAVNIEFIRKLVHRCRGIGDTPASMAMGSDS</sequence>
<feature type="region of interest" description="Disordered" evidence="1">
    <location>
        <begin position="203"/>
        <end position="311"/>
    </location>
</feature>
<organism evidence="3 4">
    <name type="scientific">Ajellomyces capsulatus</name>
    <name type="common">Darling's disease fungus</name>
    <name type="synonym">Histoplasma capsulatum</name>
    <dbReference type="NCBI Taxonomy" id="5037"/>
    <lineage>
        <taxon>Eukaryota</taxon>
        <taxon>Fungi</taxon>
        <taxon>Dikarya</taxon>
        <taxon>Ascomycota</taxon>
        <taxon>Pezizomycotina</taxon>
        <taxon>Eurotiomycetes</taxon>
        <taxon>Eurotiomycetidae</taxon>
        <taxon>Onygenales</taxon>
        <taxon>Ajellomycetaceae</taxon>
        <taxon>Histoplasma</taxon>
    </lineage>
</organism>
<dbReference type="SMART" id="SM00355">
    <property type="entry name" value="ZnF_C2H2"/>
    <property type="match status" value="2"/>
</dbReference>
<feature type="compositionally biased region" description="Pro residues" evidence="1">
    <location>
        <begin position="249"/>
        <end position="261"/>
    </location>
</feature>
<dbReference type="Proteomes" id="UP000663671">
    <property type="component" value="Chromosome 4"/>
</dbReference>
<name>A0A8A1M7L1_AJECA</name>
<evidence type="ECO:0000313" key="3">
    <source>
        <dbReference type="EMBL" id="QSS60713.1"/>
    </source>
</evidence>
<accession>A0A8A1M7L1</accession>
<evidence type="ECO:0000259" key="2">
    <source>
        <dbReference type="SMART" id="SM00355"/>
    </source>
</evidence>
<dbReference type="AlphaFoldDB" id="A0A8A1M7L1"/>
<feature type="domain" description="C2H2-type" evidence="2">
    <location>
        <begin position="524"/>
        <end position="546"/>
    </location>
</feature>
<feature type="region of interest" description="Disordered" evidence="1">
    <location>
        <begin position="454"/>
        <end position="512"/>
    </location>
</feature>
<protein>
    <submittedName>
        <fullName evidence="3">C2H2 type domain containing protein</fullName>
    </submittedName>
</protein>
<reference evidence="3" key="1">
    <citation type="submission" date="2021-01" db="EMBL/GenBank/DDBJ databases">
        <title>Chromosome-level genome assembly of a human fungal pathogen reveals clustering of transcriptionally co-regulated genes.</title>
        <authorList>
            <person name="Voorhies M."/>
            <person name="Cohen S."/>
            <person name="Shea T.P."/>
            <person name="Petrus S."/>
            <person name="Munoz J.F."/>
            <person name="Poplawski S."/>
            <person name="Goldman W.E."/>
            <person name="Michael T."/>
            <person name="Cuomo C.A."/>
            <person name="Sil A."/>
            <person name="Beyhan S."/>
        </authorList>
    </citation>
    <scope>NUCLEOTIDE SEQUENCE</scope>
    <source>
        <strain evidence="3">WU24</strain>
    </source>
</reference>